<organism evidence="1 2">
    <name type="scientific">Cricetulus griseus</name>
    <name type="common">Chinese hamster</name>
    <name type="synonym">Cricetulus barabensis griseus</name>
    <dbReference type="NCBI Taxonomy" id="10029"/>
    <lineage>
        <taxon>Eukaryota</taxon>
        <taxon>Metazoa</taxon>
        <taxon>Chordata</taxon>
        <taxon>Craniata</taxon>
        <taxon>Vertebrata</taxon>
        <taxon>Euteleostomi</taxon>
        <taxon>Mammalia</taxon>
        <taxon>Eutheria</taxon>
        <taxon>Euarchontoglires</taxon>
        <taxon>Glires</taxon>
        <taxon>Rodentia</taxon>
        <taxon>Myomorpha</taxon>
        <taxon>Muroidea</taxon>
        <taxon>Cricetidae</taxon>
        <taxon>Cricetinae</taxon>
        <taxon>Cricetulus</taxon>
    </lineage>
</organism>
<dbReference type="Ensembl" id="ENSCGRT00001002837.1">
    <property type="protein sequence ID" value="ENSCGRP00001002209.1"/>
    <property type="gene ID" value="ENSCGRG00001002328.1"/>
</dbReference>
<sequence>ILLPCISAHQKRAPDLITDGCEPPCGCWELNSGPLEQQSVLLTSEPPLQFPGYLIFKFIFNLKSEAFERDLKTLVDFYKMYLTCDFQGKNSFMIQGGKLC</sequence>
<name>A0A8C2QCI6_CRIGR</name>
<accession>A0A8C2QCI6</accession>
<dbReference type="AlphaFoldDB" id="A0A8C2QCI6"/>
<evidence type="ECO:0000313" key="2">
    <source>
        <dbReference type="Proteomes" id="UP000694386"/>
    </source>
</evidence>
<proteinExistence type="predicted"/>
<dbReference type="Proteomes" id="UP000694386">
    <property type="component" value="Unplaced"/>
</dbReference>
<evidence type="ECO:0000313" key="1">
    <source>
        <dbReference type="Ensembl" id="ENSCGRP00001002209.1"/>
    </source>
</evidence>
<protein>
    <submittedName>
        <fullName evidence="1">Uncharacterized protein</fullName>
    </submittedName>
</protein>
<reference evidence="1" key="1">
    <citation type="submission" date="2025-08" db="UniProtKB">
        <authorList>
            <consortium name="Ensembl"/>
        </authorList>
    </citation>
    <scope>IDENTIFICATION</scope>
</reference>
<reference evidence="1" key="2">
    <citation type="submission" date="2025-09" db="UniProtKB">
        <authorList>
            <consortium name="Ensembl"/>
        </authorList>
    </citation>
    <scope>IDENTIFICATION</scope>
</reference>